<evidence type="ECO:0000256" key="3">
    <source>
        <dbReference type="SAM" id="SignalP"/>
    </source>
</evidence>
<evidence type="ECO:0000313" key="5">
    <source>
        <dbReference type="Proteomes" id="UP000251995"/>
    </source>
</evidence>
<evidence type="ECO:0000256" key="2">
    <source>
        <dbReference type="SAM" id="Phobius"/>
    </source>
</evidence>
<keyword evidence="5" id="KW-1185">Reference proteome</keyword>
<dbReference type="Pfam" id="PF19516">
    <property type="entry name" value="DUF6049"/>
    <property type="match status" value="1"/>
</dbReference>
<organism evidence="4 5">
    <name type="scientific">Acidipropionibacterium virtanenii</name>
    <dbReference type="NCBI Taxonomy" id="2057246"/>
    <lineage>
        <taxon>Bacteria</taxon>
        <taxon>Bacillati</taxon>
        <taxon>Actinomycetota</taxon>
        <taxon>Actinomycetes</taxon>
        <taxon>Propionibacteriales</taxon>
        <taxon>Propionibacteriaceae</taxon>
        <taxon>Acidipropionibacterium</taxon>
    </lineage>
</organism>
<feature type="signal peptide" evidence="3">
    <location>
        <begin position="1"/>
        <end position="17"/>
    </location>
</feature>
<evidence type="ECO:0000313" key="4">
    <source>
        <dbReference type="EMBL" id="AXE37353.1"/>
    </source>
</evidence>
<feature type="transmembrane region" description="Helical" evidence="2">
    <location>
        <begin position="611"/>
        <end position="629"/>
    </location>
</feature>
<keyword evidence="3" id="KW-0732">Signal</keyword>
<feature type="region of interest" description="Disordered" evidence="1">
    <location>
        <begin position="637"/>
        <end position="671"/>
    </location>
</feature>
<accession>A0A344UQ05</accession>
<dbReference type="InterPro" id="IPR046112">
    <property type="entry name" value="DUF6049"/>
</dbReference>
<gene>
    <name evidence="4" type="ORF">JS278_00156</name>
</gene>
<dbReference type="KEGG" id="acij:JS278_00156"/>
<protein>
    <recommendedName>
        <fullName evidence="6">Glycoprotein</fullName>
    </recommendedName>
</protein>
<sequence>MLLGVVGAFCGVAPAHAAEPSVGITLTGVSPATVDAKGTITITGTVRNTSSVAMSWVQASFWRSRDPISDTDSLGSLAVSPPTVPVGERWFHEPGGRSIANITDPDGTTVFKPGEKANFTVSGTASAMGLTSTDAAYLIGVHIQATPAGHSRMTVGRARAFTVVSGASTKARLAPVITLSSAPSVRLDGTFTDDHLAEEFTGRLDRLIDEAASRRSTVLVDPALVDEATAMAAGYTVNGITGTGTGAARAWLAKLTPLLTSGRIYRLPYGDADVVAAARTGHSTVISRSVKALDVKNPARSLPLAVTDEAGALDRPSLNLITTMLKPSLVLTAAAPAGPAHRQNGATVIGLSHSLLAGGPDHQTSAGQLRGRLLAQTLLMSRENLPAVTLVGDTAQLDATAPLGTSTSWLTLTDLGSAIASATATTAPLPAHSSTATALTGDWWTTQITAASDAADWGNVLGNGAVAELQTARILSRSLSLSLAADRRSAWLRDAMAPATDLLGGSGVQLHSAASFVMSSSSNDFPLTVTNNLTETVKVKVTFTSANPQRIGIPDTSVVTIRPKESQTIRFAPRASSNGIVEMTAQLTTPSGRELGPSTTFVIRATRMDDIGWIIIIVSGAVVLGATLLRVRQVRRRNGGTGDGITGKAGAATGEAGVTGEADDGADRDPS</sequence>
<name>A0A344UQ05_9ACTN</name>
<feature type="compositionally biased region" description="Low complexity" evidence="1">
    <location>
        <begin position="648"/>
        <end position="660"/>
    </location>
</feature>
<feature type="chain" id="PRO_5016624959" description="Glycoprotein" evidence="3">
    <location>
        <begin position="18"/>
        <end position="671"/>
    </location>
</feature>
<reference evidence="4 5" key="1">
    <citation type="submission" date="2017-12" db="EMBL/GenBank/DDBJ databases">
        <title>The whole genome sequence of the Acidipropionibacterium virtanenii sp. nov. type strain JS278.</title>
        <authorList>
            <person name="Laine P."/>
            <person name="Deptula P."/>
            <person name="Varmanen P."/>
            <person name="Auvinen P."/>
        </authorList>
    </citation>
    <scope>NUCLEOTIDE SEQUENCE [LARGE SCALE GENOMIC DNA]</scope>
    <source>
        <strain evidence="4 5">JS278</strain>
    </source>
</reference>
<dbReference type="AlphaFoldDB" id="A0A344UQ05"/>
<dbReference type="EMBL" id="CP025198">
    <property type="protein sequence ID" value="AXE37353.1"/>
    <property type="molecule type" value="Genomic_DNA"/>
</dbReference>
<keyword evidence="2" id="KW-0812">Transmembrane</keyword>
<proteinExistence type="predicted"/>
<keyword evidence="2" id="KW-0472">Membrane</keyword>
<evidence type="ECO:0000256" key="1">
    <source>
        <dbReference type="SAM" id="MobiDB-lite"/>
    </source>
</evidence>
<keyword evidence="2" id="KW-1133">Transmembrane helix</keyword>
<dbReference type="Proteomes" id="UP000251995">
    <property type="component" value="Chromosome"/>
</dbReference>
<evidence type="ECO:0008006" key="6">
    <source>
        <dbReference type="Google" id="ProtNLM"/>
    </source>
</evidence>